<evidence type="ECO:0000256" key="12">
    <source>
        <dbReference type="RuleBase" id="RU362012"/>
    </source>
</evidence>
<evidence type="ECO:0000256" key="9">
    <source>
        <dbReference type="ARBA" id="ARBA00023239"/>
    </source>
</evidence>
<sequence>MASNDKVTVVDNDPKLALPDLDNIYLAAERLQGVAAHTPLQENINLSDRYGANIFLKREDLQVVRSYKIRGAYNKMASLPAEALAKGVVCASAGNHAQGLAYACRKMAVNGIIFMPVTTPNQKVKQVRMFGKEFVNVQLIGDTYDDAFKAAMDYVNSHDSTFVHPFDDVLVMEGQGTVGLEILRDATGKIDYLLMAIGGGGLASGVSTVFKQLSPKTKLIGVEPLGSPSMKVSIDEGRVIALDKIDKFVDGAAVKRPGDMTFEICRQNLDRVLLVPEGKVCTTILKLYDEDAIVAEPAGALTIAALDMVKDEIKGKNVVCLVSGGNNDITRTEEIKERSLLYEGLKHYFIIRFPQRAGAFRDFLNVLGPTDDISRFEYTKKTNRETGPAVVGIELKNREDFAPLIQRMQEQNIVFEYLNDQPDLFQFVV</sequence>
<comment type="cofactor">
    <cofactor evidence="2 12">
        <name>pyridoxal 5'-phosphate</name>
        <dbReference type="ChEBI" id="CHEBI:597326"/>
    </cofactor>
</comment>
<keyword evidence="9 12" id="KW-0456">Lyase</keyword>
<dbReference type="InterPro" id="IPR001926">
    <property type="entry name" value="TrpB-like_PALP"/>
</dbReference>
<keyword evidence="7 12" id="KW-0412">Isoleucine biosynthesis</keyword>
<evidence type="ECO:0000256" key="5">
    <source>
        <dbReference type="ARBA" id="ARBA00011881"/>
    </source>
</evidence>
<dbReference type="InterPro" id="IPR050147">
    <property type="entry name" value="Ser/Thr_Dehydratase"/>
</dbReference>
<keyword evidence="6 12" id="KW-0028">Amino-acid biosynthesis</keyword>
<evidence type="ECO:0000256" key="1">
    <source>
        <dbReference type="ARBA" id="ARBA00001274"/>
    </source>
</evidence>
<dbReference type="PANTHER" id="PTHR48078:SF11">
    <property type="entry name" value="THREONINE DEHYDRATASE, MITOCHONDRIAL"/>
    <property type="match status" value="1"/>
</dbReference>
<dbReference type="InterPro" id="IPR001721">
    <property type="entry name" value="TD_ACT-like"/>
</dbReference>
<comment type="subunit">
    <text evidence="5 12">Homotetramer.</text>
</comment>
<dbReference type="GO" id="GO:0009097">
    <property type="term" value="P:isoleucine biosynthetic process"/>
    <property type="evidence" value="ECO:0007669"/>
    <property type="project" value="UniProtKB-UniRule"/>
</dbReference>
<dbReference type="SUPFAM" id="SSF53686">
    <property type="entry name" value="Tryptophan synthase beta subunit-like PLP-dependent enzymes"/>
    <property type="match status" value="1"/>
</dbReference>
<accession>A0A327NXK7</accession>
<dbReference type="NCBIfam" id="TIGR02079">
    <property type="entry name" value="THD1"/>
    <property type="match status" value="1"/>
</dbReference>
<dbReference type="Proteomes" id="UP000249016">
    <property type="component" value="Unassembled WGS sequence"/>
</dbReference>
<evidence type="ECO:0000259" key="13">
    <source>
        <dbReference type="PROSITE" id="PS51672"/>
    </source>
</evidence>
<dbReference type="EMBL" id="QLII01000001">
    <property type="protein sequence ID" value="RAI78624.1"/>
    <property type="molecule type" value="Genomic_DNA"/>
</dbReference>
<proteinExistence type="inferred from homology"/>
<evidence type="ECO:0000256" key="10">
    <source>
        <dbReference type="ARBA" id="ARBA00023304"/>
    </source>
</evidence>
<dbReference type="SUPFAM" id="SSF55021">
    <property type="entry name" value="ACT-like"/>
    <property type="match status" value="1"/>
</dbReference>
<evidence type="ECO:0000256" key="6">
    <source>
        <dbReference type="ARBA" id="ARBA00022605"/>
    </source>
</evidence>
<dbReference type="CDD" id="cd01562">
    <property type="entry name" value="Thr-dehyd"/>
    <property type="match status" value="1"/>
</dbReference>
<dbReference type="PROSITE" id="PS51672">
    <property type="entry name" value="ACT_LIKE"/>
    <property type="match status" value="1"/>
</dbReference>
<dbReference type="FunFam" id="3.40.50.1100:FF:000005">
    <property type="entry name" value="Threonine dehydratase catabolic"/>
    <property type="match status" value="1"/>
</dbReference>
<keyword evidence="8 12" id="KW-0663">Pyridoxal phosphate</keyword>
<name>A0A327NXK7_9BACT</name>
<evidence type="ECO:0000256" key="8">
    <source>
        <dbReference type="ARBA" id="ARBA00022898"/>
    </source>
</evidence>
<dbReference type="Gene3D" id="3.40.50.1100">
    <property type="match status" value="2"/>
</dbReference>
<evidence type="ECO:0000256" key="7">
    <source>
        <dbReference type="ARBA" id="ARBA00022624"/>
    </source>
</evidence>
<evidence type="ECO:0000256" key="11">
    <source>
        <dbReference type="ARBA" id="ARBA00025527"/>
    </source>
</evidence>
<keyword evidence="15" id="KW-1185">Reference proteome</keyword>
<dbReference type="RefSeq" id="WP_111350619.1">
    <property type="nucleotide sequence ID" value="NZ_QLII01000001.1"/>
</dbReference>
<gene>
    <name evidence="12" type="primary">ilvA</name>
    <name evidence="14" type="ORF">HMF3257_26855</name>
</gene>
<reference evidence="14 15" key="1">
    <citation type="submission" date="2018-06" db="EMBL/GenBank/DDBJ databases">
        <title>Spirosoma sp. HMF3257 Genome sequencing and assembly.</title>
        <authorList>
            <person name="Kang H."/>
            <person name="Cha I."/>
            <person name="Kim H."/>
            <person name="Kang J."/>
            <person name="Joh K."/>
        </authorList>
    </citation>
    <scope>NUCLEOTIDE SEQUENCE [LARGE SCALE GENOMIC DNA]</scope>
    <source>
        <strain evidence="14 15">HMF3257</strain>
    </source>
</reference>
<dbReference type="GO" id="GO:0006567">
    <property type="term" value="P:L-threonine catabolic process"/>
    <property type="evidence" value="ECO:0007669"/>
    <property type="project" value="TreeGrafter"/>
</dbReference>
<dbReference type="InterPro" id="IPR045865">
    <property type="entry name" value="ACT-like_dom_sf"/>
</dbReference>
<evidence type="ECO:0000313" key="14">
    <source>
        <dbReference type="EMBL" id="RAI78624.1"/>
    </source>
</evidence>
<feature type="domain" description="ACT-like" evidence="13">
    <location>
        <begin position="347"/>
        <end position="420"/>
    </location>
</feature>
<dbReference type="OrthoDB" id="9811476at2"/>
<evidence type="ECO:0000256" key="2">
    <source>
        <dbReference type="ARBA" id="ARBA00001933"/>
    </source>
</evidence>
<dbReference type="Pfam" id="PF00585">
    <property type="entry name" value="Thr_dehydrat_C"/>
    <property type="match status" value="1"/>
</dbReference>
<organism evidence="14 15">
    <name type="scientific">Spirosoma telluris</name>
    <dbReference type="NCBI Taxonomy" id="2183553"/>
    <lineage>
        <taxon>Bacteria</taxon>
        <taxon>Pseudomonadati</taxon>
        <taxon>Bacteroidota</taxon>
        <taxon>Cytophagia</taxon>
        <taxon>Cytophagales</taxon>
        <taxon>Cytophagaceae</taxon>
        <taxon>Spirosoma</taxon>
    </lineage>
</organism>
<dbReference type="CDD" id="cd04907">
    <property type="entry name" value="ACT_ThrD-I_2"/>
    <property type="match status" value="1"/>
</dbReference>
<keyword evidence="10 12" id="KW-0100">Branched-chain amino acid biosynthesis</keyword>
<dbReference type="PROSITE" id="PS00165">
    <property type="entry name" value="DEHYDRATASE_SER_THR"/>
    <property type="match status" value="1"/>
</dbReference>
<dbReference type="GO" id="GO:0004794">
    <property type="term" value="F:threonine deaminase activity"/>
    <property type="evidence" value="ECO:0007669"/>
    <property type="project" value="UniProtKB-UniRule"/>
</dbReference>
<comment type="catalytic activity">
    <reaction evidence="1 12">
        <text>L-threonine = 2-oxobutanoate + NH4(+)</text>
        <dbReference type="Rhea" id="RHEA:22108"/>
        <dbReference type="ChEBI" id="CHEBI:16763"/>
        <dbReference type="ChEBI" id="CHEBI:28938"/>
        <dbReference type="ChEBI" id="CHEBI:57926"/>
        <dbReference type="EC" id="4.3.1.19"/>
    </reaction>
</comment>
<comment type="pathway">
    <text evidence="3 12">Amino-acid biosynthesis; L-isoleucine biosynthesis; 2-oxobutanoate from L-threonine: step 1/1.</text>
</comment>
<dbReference type="EC" id="4.3.1.19" evidence="12"/>
<dbReference type="PANTHER" id="PTHR48078">
    <property type="entry name" value="THREONINE DEHYDRATASE, MITOCHONDRIAL-RELATED"/>
    <property type="match status" value="1"/>
</dbReference>
<dbReference type="InterPro" id="IPR036052">
    <property type="entry name" value="TrpB-like_PALP_sf"/>
</dbReference>
<comment type="function">
    <text evidence="11 12">Catalyzes the anaerobic formation of alpha-ketobutyrate and ammonia from threonine in a two-step reaction. The first step involved a dehydration of threonine and a production of enamine intermediates (aminocrotonate), which tautomerizes to its imine form (iminobutyrate). Both intermediates are unstable and short-lived. The second step is the nonenzymatic hydrolysis of the enamine/imine intermediates to form 2-ketobutyrate and free ammonia. In the low water environment of the cell, the second step is accelerated by RidA.</text>
</comment>
<dbReference type="AlphaFoldDB" id="A0A327NXK7"/>
<dbReference type="GO" id="GO:0006565">
    <property type="term" value="P:L-serine catabolic process"/>
    <property type="evidence" value="ECO:0007669"/>
    <property type="project" value="TreeGrafter"/>
</dbReference>
<dbReference type="Pfam" id="PF00291">
    <property type="entry name" value="PALP"/>
    <property type="match status" value="1"/>
</dbReference>
<protein>
    <recommendedName>
        <fullName evidence="12">L-threonine dehydratase</fullName>
        <ecNumber evidence="12">4.3.1.19</ecNumber>
    </recommendedName>
    <alternativeName>
        <fullName evidence="12">Threonine deaminase</fullName>
    </alternativeName>
</protein>
<dbReference type="InterPro" id="IPR011820">
    <property type="entry name" value="IlvA"/>
</dbReference>
<comment type="similarity">
    <text evidence="4 12">Belongs to the serine/threonine dehydratase family.</text>
</comment>
<dbReference type="NCBIfam" id="NF006390">
    <property type="entry name" value="PRK08639.1"/>
    <property type="match status" value="1"/>
</dbReference>
<dbReference type="UniPathway" id="UPA00047">
    <property type="reaction ID" value="UER00054"/>
</dbReference>
<dbReference type="GO" id="GO:0003941">
    <property type="term" value="F:L-serine ammonia-lyase activity"/>
    <property type="evidence" value="ECO:0007669"/>
    <property type="project" value="TreeGrafter"/>
</dbReference>
<evidence type="ECO:0000313" key="15">
    <source>
        <dbReference type="Proteomes" id="UP000249016"/>
    </source>
</evidence>
<comment type="caution">
    <text evidence="14">The sequence shown here is derived from an EMBL/GenBank/DDBJ whole genome shotgun (WGS) entry which is preliminary data.</text>
</comment>
<dbReference type="GO" id="GO:0030170">
    <property type="term" value="F:pyridoxal phosphate binding"/>
    <property type="evidence" value="ECO:0007669"/>
    <property type="project" value="InterPro"/>
</dbReference>
<dbReference type="InterPro" id="IPR000634">
    <property type="entry name" value="Ser/Thr_deHydtase_PyrdxlP-BS"/>
</dbReference>
<evidence type="ECO:0000256" key="3">
    <source>
        <dbReference type="ARBA" id="ARBA00004810"/>
    </source>
</evidence>
<evidence type="ECO:0000256" key="4">
    <source>
        <dbReference type="ARBA" id="ARBA00010869"/>
    </source>
</evidence>